<protein>
    <recommendedName>
        <fullName evidence="1">Tf2-1-like SH3-like domain-containing protein</fullName>
    </recommendedName>
</protein>
<accession>A0AAF0QFM5</accession>
<dbReference type="AlphaFoldDB" id="A0AAF0QFM5"/>
<evidence type="ECO:0000259" key="1">
    <source>
        <dbReference type="Pfam" id="PF24626"/>
    </source>
</evidence>
<reference evidence="2" key="1">
    <citation type="submission" date="2023-08" db="EMBL/GenBank/DDBJ databases">
        <title>A de novo genome assembly of Solanum verrucosum Schlechtendal, a Mexican diploid species geographically isolated from the other diploid A-genome species in potato relatives.</title>
        <authorList>
            <person name="Hosaka K."/>
        </authorList>
    </citation>
    <scope>NUCLEOTIDE SEQUENCE</scope>
    <source>
        <tissue evidence="2">Young leaves</tissue>
    </source>
</reference>
<dbReference type="Pfam" id="PF24626">
    <property type="entry name" value="SH3_Tf2-1"/>
    <property type="match status" value="2"/>
</dbReference>
<dbReference type="EMBL" id="CP133614">
    <property type="protein sequence ID" value="WMV20385.1"/>
    <property type="molecule type" value="Genomic_DNA"/>
</dbReference>
<feature type="domain" description="Tf2-1-like SH3-like" evidence="1">
    <location>
        <begin position="5"/>
        <end position="55"/>
    </location>
</feature>
<organism evidence="2 3">
    <name type="scientific">Solanum verrucosum</name>
    <dbReference type="NCBI Taxonomy" id="315347"/>
    <lineage>
        <taxon>Eukaryota</taxon>
        <taxon>Viridiplantae</taxon>
        <taxon>Streptophyta</taxon>
        <taxon>Embryophyta</taxon>
        <taxon>Tracheophyta</taxon>
        <taxon>Spermatophyta</taxon>
        <taxon>Magnoliopsida</taxon>
        <taxon>eudicotyledons</taxon>
        <taxon>Gunneridae</taxon>
        <taxon>Pentapetalae</taxon>
        <taxon>asterids</taxon>
        <taxon>lamiids</taxon>
        <taxon>Solanales</taxon>
        <taxon>Solanaceae</taxon>
        <taxon>Solanoideae</taxon>
        <taxon>Solaneae</taxon>
        <taxon>Solanum</taxon>
    </lineage>
</organism>
<dbReference type="PANTHER" id="PTHR46148">
    <property type="entry name" value="CHROMO DOMAIN-CONTAINING PROTEIN"/>
    <property type="match status" value="1"/>
</dbReference>
<evidence type="ECO:0000313" key="3">
    <source>
        <dbReference type="Proteomes" id="UP001234989"/>
    </source>
</evidence>
<sequence length="429" mass="48126">MKGIMRFGKKGKLSPRYIGPYRIAKKIGNVAYELELPQELATVHPVFHISMLKKCIGVPSLILPTENVKINDNLSYEEIPVQILDRQVCRLRTKDVASVKVSPMKGIMRFGKKGKLSPRYIGPYRIAKKIGNVAYELELPQELATVHPVFHISMLKKCIGVPSLILPTENVKINDNLSYEEIPVQILDRQVWLSGAKSVTTPLESNLRLTSIEFDQATGLQGDDVLIDISAYQRLVGKLMYATITRPDISYAVQTISQFMQHPKKSHWEAAIRIVRYLKGTVGQGIWLQAQPATTLTCWCDSDWAACPNTRRSSAEAEYKNMASAVAEVTWLVGLFKELGIPIQMPVTVLSDSKSAIQLTTNPIFHERTKHIEIDCHFIRDKMKVGLVQIAYIHTQQQLVDLLTKGLGHAQHLHLLSKLGVLNILHPSA</sequence>
<evidence type="ECO:0000313" key="2">
    <source>
        <dbReference type="EMBL" id="WMV20385.1"/>
    </source>
</evidence>
<dbReference type="PANTHER" id="PTHR46148:SF56">
    <property type="entry name" value="RETROTRANSPOSON PROTEIN"/>
    <property type="match status" value="1"/>
</dbReference>
<gene>
    <name evidence="2" type="ORF">MTR67_013770</name>
</gene>
<dbReference type="CDD" id="cd09272">
    <property type="entry name" value="RNase_HI_RT_Ty1"/>
    <property type="match status" value="1"/>
</dbReference>
<dbReference type="SUPFAM" id="SSF56672">
    <property type="entry name" value="DNA/RNA polymerases"/>
    <property type="match status" value="1"/>
</dbReference>
<feature type="domain" description="Tf2-1-like SH3-like" evidence="1">
    <location>
        <begin position="98"/>
        <end position="158"/>
    </location>
</feature>
<dbReference type="Proteomes" id="UP001234989">
    <property type="component" value="Chromosome 3"/>
</dbReference>
<dbReference type="InterPro" id="IPR043502">
    <property type="entry name" value="DNA/RNA_pol_sf"/>
</dbReference>
<dbReference type="InterPro" id="IPR056924">
    <property type="entry name" value="SH3_Tf2-1"/>
</dbReference>
<keyword evidence="3" id="KW-1185">Reference proteome</keyword>
<proteinExistence type="predicted"/>
<name>A0AAF0QFM5_SOLVR</name>